<reference evidence="1 2" key="1">
    <citation type="submission" date="2024-02" db="EMBL/GenBank/DDBJ databases">
        <title>Chromosome-scale genome assembly of the rough periwinkle Littorina saxatilis.</title>
        <authorList>
            <person name="De Jode A."/>
            <person name="Faria R."/>
            <person name="Formenti G."/>
            <person name="Sims Y."/>
            <person name="Smith T.P."/>
            <person name="Tracey A."/>
            <person name="Wood J.M.D."/>
            <person name="Zagrodzka Z.B."/>
            <person name="Johannesson K."/>
            <person name="Butlin R.K."/>
            <person name="Leder E.H."/>
        </authorList>
    </citation>
    <scope>NUCLEOTIDE SEQUENCE [LARGE SCALE GENOMIC DNA]</scope>
    <source>
        <strain evidence="1">Snail1</strain>
        <tissue evidence="1">Muscle</tissue>
    </source>
</reference>
<organism evidence="1 2">
    <name type="scientific">Littorina saxatilis</name>
    <dbReference type="NCBI Taxonomy" id="31220"/>
    <lineage>
        <taxon>Eukaryota</taxon>
        <taxon>Metazoa</taxon>
        <taxon>Spiralia</taxon>
        <taxon>Lophotrochozoa</taxon>
        <taxon>Mollusca</taxon>
        <taxon>Gastropoda</taxon>
        <taxon>Caenogastropoda</taxon>
        <taxon>Littorinimorpha</taxon>
        <taxon>Littorinoidea</taxon>
        <taxon>Littorinidae</taxon>
        <taxon>Littorina</taxon>
    </lineage>
</organism>
<protein>
    <submittedName>
        <fullName evidence="1">Uncharacterized protein</fullName>
    </submittedName>
</protein>
<dbReference type="Proteomes" id="UP001374579">
    <property type="component" value="Unassembled WGS sequence"/>
</dbReference>
<comment type="caution">
    <text evidence="1">The sequence shown here is derived from an EMBL/GenBank/DDBJ whole genome shotgun (WGS) entry which is preliminary data.</text>
</comment>
<accession>A0AAN9BTC1</accession>
<keyword evidence="2" id="KW-1185">Reference proteome</keyword>
<name>A0AAN9BTC1_9CAEN</name>
<evidence type="ECO:0000313" key="2">
    <source>
        <dbReference type="Proteomes" id="UP001374579"/>
    </source>
</evidence>
<evidence type="ECO:0000313" key="1">
    <source>
        <dbReference type="EMBL" id="KAK7111638.1"/>
    </source>
</evidence>
<sequence>MLYPEVKPVLEKSKNCLSYKPVTKVTLTLLPDTLRTFIKPSPEPREVTCDSFRGGGSQIVAAAFSSVASTQQTQLNAHASATKTMKPTTTTITMNLAALLCLNLLLLQSSVMGKEKDEECFEVCGDYIRWGYDCAMRAKCFQKQQTDENAFRACYEACNSGASDCQDMCVQNYDQLKASCNKKCEDASMMDIFCEDECLEDDFMAQYRSQLPDLTPQDSGIFQGIPGFGDDDEADEEGMDD</sequence>
<dbReference type="EMBL" id="JBAMIC010000002">
    <property type="protein sequence ID" value="KAK7111638.1"/>
    <property type="molecule type" value="Genomic_DNA"/>
</dbReference>
<dbReference type="AlphaFoldDB" id="A0AAN9BTC1"/>
<proteinExistence type="predicted"/>
<gene>
    <name evidence="1" type="ORF">V1264_011239</name>
</gene>